<dbReference type="GO" id="GO:0000287">
    <property type="term" value="F:magnesium ion binding"/>
    <property type="evidence" value="ECO:0007669"/>
    <property type="project" value="TreeGrafter"/>
</dbReference>
<proteinExistence type="predicted"/>
<gene>
    <name evidence="1" type="ORF">HMPREF9470_02065</name>
</gene>
<evidence type="ECO:0008006" key="3">
    <source>
        <dbReference type="Google" id="ProtNLM"/>
    </source>
</evidence>
<dbReference type="InterPro" id="IPR000150">
    <property type="entry name" value="Cof"/>
</dbReference>
<dbReference type="PANTHER" id="PTHR10000">
    <property type="entry name" value="PHOSPHOSERINE PHOSPHATASE"/>
    <property type="match status" value="1"/>
</dbReference>
<dbReference type="InterPro" id="IPR036412">
    <property type="entry name" value="HAD-like_sf"/>
</dbReference>
<dbReference type="SFLD" id="SFLDG01140">
    <property type="entry name" value="C2.B:_Phosphomannomutase_and_P"/>
    <property type="match status" value="1"/>
</dbReference>
<dbReference type="SFLD" id="SFLDG01144">
    <property type="entry name" value="C2.B.4:_PGP_Like"/>
    <property type="match status" value="1"/>
</dbReference>
<dbReference type="Pfam" id="PF08282">
    <property type="entry name" value="Hydrolase_3"/>
    <property type="match status" value="1"/>
</dbReference>
<organism evidence="1 2">
    <name type="scientific">[Clostridium] citroniae WAL-19142</name>
    <dbReference type="NCBI Taxonomy" id="742734"/>
    <lineage>
        <taxon>Bacteria</taxon>
        <taxon>Bacillati</taxon>
        <taxon>Bacillota</taxon>
        <taxon>Clostridia</taxon>
        <taxon>Lachnospirales</taxon>
        <taxon>Lachnospiraceae</taxon>
        <taxon>Enterocloster</taxon>
    </lineage>
</organism>
<reference evidence="1 2" key="1">
    <citation type="submission" date="2011-04" db="EMBL/GenBank/DDBJ databases">
        <title>The Genome Sequence of Clostridium citroniae WAL-19142.</title>
        <authorList>
            <consortium name="The Broad Institute Genome Sequencing Platform"/>
            <person name="Earl A."/>
            <person name="Ward D."/>
            <person name="Feldgarden M."/>
            <person name="Gevers D."/>
            <person name="Warren Y.A."/>
            <person name="Tyrrell K.L."/>
            <person name="Citron D.M."/>
            <person name="Goldstein E.J."/>
            <person name="Daigneault M."/>
            <person name="Allen-Vercoe E."/>
            <person name="Young S.K."/>
            <person name="Zeng Q."/>
            <person name="Gargeya S."/>
            <person name="Fitzgerald M."/>
            <person name="Haas B."/>
            <person name="Abouelleil A."/>
            <person name="Alvarado L."/>
            <person name="Arachchi H.M."/>
            <person name="Berlin A."/>
            <person name="Brown A."/>
            <person name="Chapman S.B."/>
            <person name="Chen Z."/>
            <person name="Dunbar C."/>
            <person name="Freedman E."/>
            <person name="Gearin G."/>
            <person name="Gellesch M."/>
            <person name="Goldberg J."/>
            <person name="Griggs A."/>
            <person name="Gujja S."/>
            <person name="Heilman E.R."/>
            <person name="Heiman D."/>
            <person name="Howarth C."/>
            <person name="Larson L."/>
            <person name="Lui A."/>
            <person name="MacDonald P.J."/>
            <person name="Mehta T."/>
            <person name="Montmayeur A."/>
            <person name="Murphy C."/>
            <person name="Neiman D."/>
            <person name="Pearson M."/>
            <person name="Priest M."/>
            <person name="Roberts A."/>
            <person name="Saif S."/>
            <person name="Shea T."/>
            <person name="Shenoy N."/>
            <person name="Sisk P."/>
            <person name="Stolte C."/>
            <person name="Sykes S."/>
            <person name="White J."/>
            <person name="Yandava C."/>
            <person name="Wortman J."/>
            <person name="Nusbaum C."/>
            <person name="Birren B."/>
        </authorList>
    </citation>
    <scope>NUCLEOTIDE SEQUENCE [LARGE SCALE GENOMIC DNA]</scope>
    <source>
        <strain evidence="1 2">WAL-19142</strain>
    </source>
</reference>
<comment type="caution">
    <text evidence="1">The sequence shown here is derived from an EMBL/GenBank/DDBJ whole genome shotgun (WGS) entry which is preliminary data.</text>
</comment>
<dbReference type="EMBL" id="ADLK01000019">
    <property type="protein sequence ID" value="KMW20050.1"/>
    <property type="molecule type" value="Genomic_DNA"/>
</dbReference>
<name>A0A0J9EVZ7_9FIRM</name>
<dbReference type="AlphaFoldDB" id="A0A0J9EVZ7"/>
<dbReference type="PATRIC" id="fig|742734.4.peg.2216"/>
<dbReference type="InterPro" id="IPR023214">
    <property type="entry name" value="HAD_sf"/>
</dbReference>
<dbReference type="NCBIfam" id="TIGR01484">
    <property type="entry name" value="HAD-SF-IIB"/>
    <property type="match status" value="1"/>
</dbReference>
<dbReference type="Gene3D" id="3.40.50.1000">
    <property type="entry name" value="HAD superfamily/HAD-like"/>
    <property type="match status" value="1"/>
</dbReference>
<dbReference type="CDD" id="cd07516">
    <property type="entry name" value="HAD_Pase"/>
    <property type="match status" value="1"/>
</dbReference>
<protein>
    <recommendedName>
        <fullName evidence="3">Cof-like hydrolase</fullName>
    </recommendedName>
</protein>
<sequence>MIKLIVSDVDGTLVQDGSPSVNPQVFDTILKLREKGIQFVIASGRPWASVEHAFEPVKKKIFYVANNGAYVGCCGRSLYVYSIEPEIVHRIIRKVRRYPDLEVVYAGANGDYIESPNEELFRWLTESYKFNLTRVDDLLELDEPCVKVSIYKPEGIEAATKDIYEEFKDELKVACAGDMWMDCMAKGVNKGKAIETIQDSLGIKPEETMAFGDQLNDIEMLGRAYYSFAVANAREEVRKAARFQADSNENDGVLKILRHLL</sequence>
<dbReference type="Proteomes" id="UP000037392">
    <property type="component" value="Unassembled WGS sequence"/>
</dbReference>
<dbReference type="RefSeq" id="WP_007860412.1">
    <property type="nucleotide sequence ID" value="NZ_KQ235877.1"/>
</dbReference>
<dbReference type="OrthoDB" id="9814970at2"/>
<evidence type="ECO:0000313" key="1">
    <source>
        <dbReference type="EMBL" id="KMW20050.1"/>
    </source>
</evidence>
<dbReference type="Gene3D" id="3.30.1240.10">
    <property type="match status" value="1"/>
</dbReference>
<dbReference type="GO" id="GO:0005829">
    <property type="term" value="C:cytosol"/>
    <property type="evidence" value="ECO:0007669"/>
    <property type="project" value="TreeGrafter"/>
</dbReference>
<dbReference type="GeneID" id="93161996"/>
<dbReference type="SUPFAM" id="SSF56784">
    <property type="entry name" value="HAD-like"/>
    <property type="match status" value="1"/>
</dbReference>
<dbReference type="InterPro" id="IPR006379">
    <property type="entry name" value="HAD-SF_hydro_IIB"/>
</dbReference>
<dbReference type="SFLD" id="SFLDS00003">
    <property type="entry name" value="Haloacid_Dehalogenase"/>
    <property type="match status" value="1"/>
</dbReference>
<dbReference type="NCBIfam" id="TIGR00099">
    <property type="entry name" value="Cof-subfamily"/>
    <property type="match status" value="1"/>
</dbReference>
<evidence type="ECO:0000313" key="2">
    <source>
        <dbReference type="Proteomes" id="UP000037392"/>
    </source>
</evidence>
<dbReference type="PANTHER" id="PTHR10000:SF8">
    <property type="entry name" value="HAD SUPERFAMILY HYDROLASE-LIKE, TYPE 3"/>
    <property type="match status" value="1"/>
</dbReference>
<accession>A0A0J9EVZ7</accession>
<dbReference type="GO" id="GO:0016791">
    <property type="term" value="F:phosphatase activity"/>
    <property type="evidence" value="ECO:0007669"/>
    <property type="project" value="UniProtKB-ARBA"/>
</dbReference>